<dbReference type="RefSeq" id="WP_004589744.1">
    <property type="nucleotide sequence ID" value="NZ_APMM01000001.1"/>
</dbReference>
<reference evidence="5 6" key="1">
    <citation type="journal article" date="2013" name="Genome Announc.">
        <title>Draft Genome Sequence of a Highly Flagellated, Fast-Swimming Archaeon, Methanocaldococcus villosus Strain KIN24-T80 (DSM 22612).</title>
        <authorList>
            <person name="Thennarasu S."/>
            <person name="Polireddy D."/>
            <person name="Antony A."/>
            <person name="Yada M.R."/>
            <person name="Algarawi S."/>
            <person name="Sivakumar N."/>
        </authorList>
    </citation>
    <scope>NUCLEOTIDE SEQUENCE [LARGE SCALE GENOMIC DNA]</scope>
    <source>
        <strain evidence="5 6">KIN24-T80</strain>
    </source>
</reference>
<evidence type="ECO:0000313" key="6">
    <source>
        <dbReference type="Proteomes" id="UP000053695"/>
    </source>
</evidence>
<comment type="similarity">
    <text evidence="1">Belongs to the peptidase A31 family.</text>
</comment>
<dbReference type="Gene3D" id="3.40.50.1450">
    <property type="entry name" value="HybD-like"/>
    <property type="match status" value="1"/>
</dbReference>
<organism evidence="5 6">
    <name type="scientific">Methanocaldococcus villosus KIN24-T80</name>
    <dbReference type="NCBI Taxonomy" id="1069083"/>
    <lineage>
        <taxon>Archaea</taxon>
        <taxon>Methanobacteriati</taxon>
        <taxon>Methanobacteriota</taxon>
        <taxon>Methanomada group</taxon>
        <taxon>Methanococci</taxon>
        <taxon>Methanococcales</taxon>
        <taxon>Methanocaldococcaceae</taxon>
        <taxon>Methanocaldococcus</taxon>
    </lineage>
</organism>
<dbReference type="STRING" id="1069083.GCA_000371805_01106"/>
<dbReference type="Pfam" id="PF01750">
    <property type="entry name" value="HycI"/>
    <property type="match status" value="1"/>
</dbReference>
<dbReference type="PRINTS" id="PR00446">
    <property type="entry name" value="HYDRGNUPTAKE"/>
</dbReference>
<dbReference type="GO" id="GO:0004190">
    <property type="term" value="F:aspartic-type endopeptidase activity"/>
    <property type="evidence" value="ECO:0007669"/>
    <property type="project" value="UniProtKB-KW"/>
</dbReference>
<dbReference type="EMBL" id="APMM01000001">
    <property type="protein sequence ID" value="ENN96838.1"/>
    <property type="molecule type" value="Genomic_DNA"/>
</dbReference>
<keyword evidence="3" id="KW-0064">Aspartyl protease</keyword>
<dbReference type="OrthoDB" id="85598at2157"/>
<dbReference type="CDD" id="cd06064">
    <property type="entry name" value="H2MP_F420-Reduc"/>
    <property type="match status" value="1"/>
</dbReference>
<dbReference type="Proteomes" id="UP000053695">
    <property type="component" value="Unassembled WGS sequence"/>
</dbReference>
<proteinExistence type="inferred from homology"/>
<comment type="caution">
    <text evidence="5">The sequence shown here is derived from an EMBL/GenBank/DDBJ whole genome shotgun (WGS) entry which is preliminary data.</text>
</comment>
<evidence type="ECO:0000313" key="5">
    <source>
        <dbReference type="EMBL" id="ENN96838.1"/>
    </source>
</evidence>
<evidence type="ECO:0000256" key="2">
    <source>
        <dbReference type="ARBA" id="ARBA00022670"/>
    </source>
</evidence>
<protein>
    <submittedName>
        <fullName evidence="5">Coenzyme F420-reducing hydrogenase subunit delta</fullName>
    </submittedName>
</protein>
<keyword evidence="2" id="KW-0645">Protease</keyword>
<evidence type="ECO:0000256" key="1">
    <source>
        <dbReference type="ARBA" id="ARBA00006814"/>
    </source>
</evidence>
<dbReference type="InterPro" id="IPR023430">
    <property type="entry name" value="Pept_HybD-like_dom_sf"/>
</dbReference>
<dbReference type="InterPro" id="IPR004411">
    <property type="entry name" value="Pept_A31_F420-red_hyd_d"/>
</dbReference>
<dbReference type="FunFam" id="3.40.50.1450:FF:000005">
    <property type="entry name" value="Hydrogenase maturation protease HycI"/>
    <property type="match status" value="1"/>
</dbReference>
<evidence type="ECO:0000256" key="4">
    <source>
        <dbReference type="ARBA" id="ARBA00022801"/>
    </source>
</evidence>
<keyword evidence="6" id="KW-1185">Reference proteome</keyword>
<dbReference type="AlphaFoldDB" id="N6V3K5"/>
<dbReference type="InterPro" id="IPR000671">
    <property type="entry name" value="Peptidase_A31"/>
</dbReference>
<sequence>MILIVGCGNVLFGDDGFGYEVIKRLEEIKLPENVKLIDAGASGAYYLMDIVDENVEKIIIVDAIDYGLKPGEIKILSVDELPNIRKYTFDAHAVPLAPFLKDLAEKGIEVKVIGCQVKNLPIPEINPGLSEEVKKAVDKAVKIILEEIL</sequence>
<evidence type="ECO:0000256" key="3">
    <source>
        <dbReference type="ARBA" id="ARBA00022750"/>
    </source>
</evidence>
<dbReference type="PANTHER" id="PTHR30302:SF1">
    <property type="entry name" value="HYDROGENASE 2 MATURATION PROTEASE"/>
    <property type="match status" value="1"/>
</dbReference>
<dbReference type="PANTHER" id="PTHR30302">
    <property type="entry name" value="HYDROGENASE 1 MATURATION PROTEASE"/>
    <property type="match status" value="1"/>
</dbReference>
<accession>N6V3K5</accession>
<dbReference type="SUPFAM" id="SSF53163">
    <property type="entry name" value="HybD-like"/>
    <property type="match status" value="1"/>
</dbReference>
<name>N6V3K5_9EURY</name>
<dbReference type="GO" id="GO:0016485">
    <property type="term" value="P:protein processing"/>
    <property type="evidence" value="ECO:0007669"/>
    <property type="project" value="TreeGrafter"/>
</dbReference>
<dbReference type="NCBIfam" id="TIGR00130">
    <property type="entry name" value="frhD"/>
    <property type="match status" value="1"/>
</dbReference>
<gene>
    <name evidence="5" type="ORF">J422_00285</name>
</gene>
<dbReference type="GO" id="GO:0008047">
    <property type="term" value="F:enzyme activator activity"/>
    <property type="evidence" value="ECO:0007669"/>
    <property type="project" value="InterPro"/>
</dbReference>
<dbReference type="NCBIfam" id="TIGR00072">
    <property type="entry name" value="hydrog_prot"/>
    <property type="match status" value="1"/>
</dbReference>
<keyword evidence="4" id="KW-0378">Hydrolase</keyword>
<dbReference type="PATRIC" id="fig|1069083.5.peg.57"/>